<dbReference type="RefSeq" id="WP_105803993.1">
    <property type="nucleotide sequence ID" value="NZ_MWZD01000011.1"/>
</dbReference>
<organism evidence="1 2">
    <name type="scientific">Leucobacter massiliensis</name>
    <dbReference type="NCBI Taxonomy" id="1686285"/>
    <lineage>
        <taxon>Bacteria</taxon>
        <taxon>Bacillati</taxon>
        <taxon>Actinomycetota</taxon>
        <taxon>Actinomycetes</taxon>
        <taxon>Micrococcales</taxon>
        <taxon>Microbacteriaceae</taxon>
        <taxon>Leucobacter</taxon>
    </lineage>
</organism>
<accession>A0A2S9QSE9</accession>
<gene>
    <name evidence="1" type="ORF">B4915_00975</name>
</gene>
<comment type="caution">
    <text evidence="1">The sequence shown here is derived from an EMBL/GenBank/DDBJ whole genome shotgun (WGS) entry which is preliminary data.</text>
</comment>
<dbReference type="AlphaFoldDB" id="A0A2S9QSE9"/>
<dbReference type="Pfam" id="PF20213">
    <property type="entry name" value="DUF6573"/>
    <property type="match status" value="1"/>
</dbReference>
<sequence>MTTHETFGPTIASYTRAQALDDGALVDVTQMAQDARFRVPVALTRAAWAEAVAWDDDRPEPQDESGRLWDVLYLAGHAASRTAGSNRVTFKVLRVPNENRGHDWNQPEPIELALHIGPGDNAEPVITIMLPNES</sequence>
<keyword evidence="2" id="KW-1185">Reference proteome</keyword>
<name>A0A2S9QSE9_9MICO</name>
<dbReference type="InterPro" id="IPR046480">
    <property type="entry name" value="DUF6573"/>
</dbReference>
<protein>
    <submittedName>
        <fullName evidence="1">Uncharacterized protein</fullName>
    </submittedName>
</protein>
<dbReference type="Proteomes" id="UP000238650">
    <property type="component" value="Unassembled WGS sequence"/>
</dbReference>
<reference evidence="1 2" key="1">
    <citation type="journal article" date="2017" name="New Microbes New Infect">
        <title>Genome sequence of 'Leucobacter massiliensis' sp. nov. isolated from human pharynx after travel to the 2014 Hajj.</title>
        <authorList>
            <person name="Leangapichart T."/>
            <person name="Gautret P."/>
            <person name="Nguyen T.T."/>
            <person name="Armstrong N."/>
            <person name="Rolain J.M."/>
        </authorList>
    </citation>
    <scope>NUCLEOTIDE SEQUENCE [LARGE SCALE GENOMIC DNA]</scope>
    <source>
        <strain evidence="1 2">122RC15</strain>
    </source>
</reference>
<proteinExistence type="predicted"/>
<dbReference type="OrthoDB" id="4556966at2"/>
<dbReference type="EMBL" id="MWZD01000011">
    <property type="protein sequence ID" value="PRI12517.1"/>
    <property type="molecule type" value="Genomic_DNA"/>
</dbReference>
<evidence type="ECO:0000313" key="1">
    <source>
        <dbReference type="EMBL" id="PRI12517.1"/>
    </source>
</evidence>
<evidence type="ECO:0000313" key="2">
    <source>
        <dbReference type="Proteomes" id="UP000238650"/>
    </source>
</evidence>